<dbReference type="EMBL" id="QGGQ01000029">
    <property type="protein sequence ID" value="PWK16847.1"/>
    <property type="molecule type" value="Genomic_DNA"/>
</dbReference>
<evidence type="ECO:0000313" key="2">
    <source>
        <dbReference type="Proteomes" id="UP000245667"/>
    </source>
</evidence>
<name>A0A316DF13_9FLAO</name>
<protein>
    <submittedName>
        <fullName evidence="1">Uncharacterized protein</fullName>
    </submittedName>
</protein>
<reference evidence="1 2" key="1">
    <citation type="submission" date="2018-05" db="EMBL/GenBank/DDBJ databases">
        <title>Genomic Encyclopedia of Archaeal and Bacterial Type Strains, Phase II (KMG-II): from individual species to whole genera.</title>
        <authorList>
            <person name="Goeker M."/>
        </authorList>
    </citation>
    <scope>NUCLEOTIDE SEQUENCE [LARGE SCALE GENOMIC DNA]</scope>
    <source>
        <strain evidence="1 2">DSM 23514</strain>
    </source>
</reference>
<organism evidence="1 2">
    <name type="scientific">Maribacter polysiphoniae</name>
    <dbReference type="NCBI Taxonomy" id="429344"/>
    <lineage>
        <taxon>Bacteria</taxon>
        <taxon>Pseudomonadati</taxon>
        <taxon>Bacteroidota</taxon>
        <taxon>Flavobacteriia</taxon>
        <taxon>Flavobacteriales</taxon>
        <taxon>Flavobacteriaceae</taxon>
        <taxon>Maribacter</taxon>
    </lineage>
</organism>
<comment type="caution">
    <text evidence="1">The sequence shown here is derived from an EMBL/GenBank/DDBJ whole genome shotgun (WGS) entry which is preliminary data.</text>
</comment>
<dbReference type="AlphaFoldDB" id="A0A316DF13"/>
<sequence>MLNRKLITSNSRTNHSRDVGKHFKLKFKIMNKLIIILSFLLATTQLSSQKKIDLTSDESLTKIFNKEEIEGLESIVRFVDNMVLKSTSENNPSNAYHLYFEEIVQTPEYIVPFKEVTKYQFLKNLDSTQLTIVWRFSQNAGVFKYRDSIYRNPDFITFLEIKPFSKYMDYLKDLGKNDPYFKAIQQEFDGAGNLMAGSAAWFEKNHKSFDFDIPKNRLWAAIYLLSNEETIEMKLDRYYKNK</sequence>
<gene>
    <name evidence="1" type="ORF">LX92_04490</name>
</gene>
<evidence type="ECO:0000313" key="1">
    <source>
        <dbReference type="EMBL" id="PWK16847.1"/>
    </source>
</evidence>
<dbReference type="Proteomes" id="UP000245667">
    <property type="component" value="Unassembled WGS sequence"/>
</dbReference>
<accession>A0A316DF13</accession>
<proteinExistence type="predicted"/>